<keyword evidence="4" id="KW-1185">Reference proteome</keyword>
<keyword evidence="2" id="KW-0560">Oxidoreductase</keyword>
<dbReference type="GO" id="GO:0016491">
    <property type="term" value="F:oxidoreductase activity"/>
    <property type="evidence" value="ECO:0007669"/>
    <property type="project" value="UniProtKB-KW"/>
</dbReference>
<evidence type="ECO:0000256" key="1">
    <source>
        <dbReference type="ARBA" id="ARBA00006484"/>
    </source>
</evidence>
<dbReference type="SUPFAM" id="SSF51735">
    <property type="entry name" value="NAD(P)-binding Rossmann-fold domains"/>
    <property type="match status" value="1"/>
</dbReference>
<dbReference type="Pfam" id="PF00106">
    <property type="entry name" value="adh_short"/>
    <property type="match status" value="1"/>
</dbReference>
<dbReference type="RefSeq" id="WP_083577081.1">
    <property type="nucleotide sequence ID" value="NZ_FNAB01000003.1"/>
</dbReference>
<dbReference type="InterPro" id="IPR036291">
    <property type="entry name" value="NAD(P)-bd_dom_sf"/>
</dbReference>
<reference evidence="3 4" key="1">
    <citation type="submission" date="2016-10" db="EMBL/GenBank/DDBJ databases">
        <authorList>
            <person name="de Groot N.N."/>
        </authorList>
    </citation>
    <scope>NUCLEOTIDE SEQUENCE [LARGE SCALE GENOMIC DNA]</scope>
    <source>
        <strain evidence="3 4">JCM 11308</strain>
    </source>
</reference>
<dbReference type="InterPro" id="IPR002347">
    <property type="entry name" value="SDR_fam"/>
</dbReference>
<organism evidence="3 4">
    <name type="scientific">Rhodococcus tukisamuensis</name>
    <dbReference type="NCBI Taxonomy" id="168276"/>
    <lineage>
        <taxon>Bacteria</taxon>
        <taxon>Bacillati</taxon>
        <taxon>Actinomycetota</taxon>
        <taxon>Actinomycetes</taxon>
        <taxon>Mycobacteriales</taxon>
        <taxon>Nocardiaceae</taxon>
        <taxon>Rhodococcus</taxon>
    </lineage>
</organism>
<dbReference type="PANTHER" id="PTHR24320">
    <property type="entry name" value="RETINOL DEHYDROGENASE"/>
    <property type="match status" value="1"/>
</dbReference>
<dbReference type="PRINTS" id="PR00081">
    <property type="entry name" value="GDHRDH"/>
</dbReference>
<sequence length="326" mass="33845">MTRPTERTATTPDAQRSTGAALTTDDVLAGVDLSGRTVLVTGVTSGLGGETARALAGAGAHVVLTARDTAAAGAVASAIREAHPAAEPDVFGVDLTNLESIRALAVRLSERRLSVDILINNAGVMYTSFERTRDGFELQFGTNHLGHFALTTLLLPMLTAAADRSGVPARVVTLSSDAHRAHPVDLVDPNFESRAYDKFVAYGQSKSANVLMTVELERRTGEHGVHAFSVHPGVCATGLARHMSSGDMAEMKRMSAGTPNVLTKLKSIPAAAAATTAWGATAPELDAVGGAYLADCGVGAASDHATDPSTASALWELSTRLTTHVH</sequence>
<dbReference type="STRING" id="168276.SAMN05444580_103272"/>
<dbReference type="Proteomes" id="UP000199417">
    <property type="component" value="Unassembled WGS sequence"/>
</dbReference>
<name>A0A1G6SUA7_9NOCA</name>
<comment type="similarity">
    <text evidence="1">Belongs to the short-chain dehydrogenases/reductases (SDR) family.</text>
</comment>
<dbReference type="Gene3D" id="3.40.50.720">
    <property type="entry name" value="NAD(P)-binding Rossmann-like Domain"/>
    <property type="match status" value="1"/>
</dbReference>
<evidence type="ECO:0000256" key="2">
    <source>
        <dbReference type="ARBA" id="ARBA00023002"/>
    </source>
</evidence>
<protein>
    <submittedName>
        <fullName evidence="3">NAD(P)-dependent dehydrogenase, short-chain alcohol dehydrogenase family</fullName>
    </submittedName>
</protein>
<dbReference type="EMBL" id="FNAB01000003">
    <property type="protein sequence ID" value="SDD20369.1"/>
    <property type="molecule type" value="Genomic_DNA"/>
</dbReference>
<evidence type="ECO:0000313" key="4">
    <source>
        <dbReference type="Proteomes" id="UP000199417"/>
    </source>
</evidence>
<dbReference type="PANTHER" id="PTHR24320:SF272">
    <property type="entry name" value="NAD(P)-BINDING ROSSMANN-FOLD SUPERFAMILY PROTEIN"/>
    <property type="match status" value="1"/>
</dbReference>
<dbReference type="AlphaFoldDB" id="A0A1G6SUA7"/>
<evidence type="ECO:0000313" key="3">
    <source>
        <dbReference type="EMBL" id="SDD20369.1"/>
    </source>
</evidence>
<proteinExistence type="inferred from homology"/>
<accession>A0A1G6SUA7</accession>
<gene>
    <name evidence="3" type="ORF">SAMN05444580_103272</name>
</gene>